<organism evidence="2 3">
    <name type="scientific">Solanum commersonii</name>
    <name type="common">Commerson's wild potato</name>
    <name type="synonym">Commerson's nightshade</name>
    <dbReference type="NCBI Taxonomy" id="4109"/>
    <lineage>
        <taxon>Eukaryota</taxon>
        <taxon>Viridiplantae</taxon>
        <taxon>Streptophyta</taxon>
        <taxon>Embryophyta</taxon>
        <taxon>Tracheophyta</taxon>
        <taxon>Spermatophyta</taxon>
        <taxon>Magnoliopsida</taxon>
        <taxon>eudicotyledons</taxon>
        <taxon>Gunneridae</taxon>
        <taxon>Pentapetalae</taxon>
        <taxon>asterids</taxon>
        <taxon>lamiids</taxon>
        <taxon>Solanales</taxon>
        <taxon>Solanaceae</taxon>
        <taxon>Solanoideae</taxon>
        <taxon>Solaneae</taxon>
        <taxon>Solanum</taxon>
    </lineage>
</organism>
<name>A0A9J5Y1N6_SOLCO</name>
<gene>
    <name evidence="2" type="ORF">H5410_035357</name>
</gene>
<feature type="domain" description="DUF4283" evidence="1">
    <location>
        <begin position="41"/>
        <end position="105"/>
    </location>
</feature>
<dbReference type="AlphaFoldDB" id="A0A9J5Y1N6"/>
<evidence type="ECO:0000313" key="2">
    <source>
        <dbReference type="EMBL" id="KAG5594125.1"/>
    </source>
</evidence>
<evidence type="ECO:0000313" key="3">
    <source>
        <dbReference type="Proteomes" id="UP000824120"/>
    </source>
</evidence>
<reference evidence="2 3" key="1">
    <citation type="submission" date="2020-09" db="EMBL/GenBank/DDBJ databases">
        <title>De no assembly of potato wild relative species, Solanum commersonii.</title>
        <authorList>
            <person name="Cho K."/>
        </authorList>
    </citation>
    <scope>NUCLEOTIDE SEQUENCE [LARGE SCALE GENOMIC DNA]</scope>
    <source>
        <strain evidence="2">LZ3.2</strain>
        <tissue evidence="2">Leaf</tissue>
    </source>
</reference>
<comment type="caution">
    <text evidence="2">The sequence shown here is derived from an EMBL/GenBank/DDBJ whole genome shotgun (WGS) entry which is preliminary data.</text>
</comment>
<dbReference type="Pfam" id="PF14111">
    <property type="entry name" value="DUF4283"/>
    <property type="match status" value="1"/>
</dbReference>
<proteinExistence type="predicted"/>
<keyword evidence="3" id="KW-1185">Reference proteome</keyword>
<sequence>MFLGKVEHLSLNLSIIFALIEHLREPRVIWEEEEISQMIANEQLEYAIIGKFSYGWPEIQVLRKLIPLQCNLKGEVNIGLLNNRYILIRASRMEDYVHRYRSQFYIAYEAELSYEDFEVGSYLITRDYDCGGMDFSSIITPISLGRSQFFYCGGGGKAACKLIGLCEQDPP</sequence>
<accession>A0A9J5Y1N6</accession>
<evidence type="ECO:0000259" key="1">
    <source>
        <dbReference type="Pfam" id="PF14111"/>
    </source>
</evidence>
<dbReference type="EMBL" id="JACXVP010000007">
    <property type="protein sequence ID" value="KAG5594125.1"/>
    <property type="molecule type" value="Genomic_DNA"/>
</dbReference>
<dbReference type="Proteomes" id="UP000824120">
    <property type="component" value="Chromosome 7"/>
</dbReference>
<protein>
    <recommendedName>
        <fullName evidence="1">DUF4283 domain-containing protein</fullName>
    </recommendedName>
</protein>
<dbReference type="InterPro" id="IPR025558">
    <property type="entry name" value="DUF4283"/>
</dbReference>